<keyword evidence="6" id="KW-0325">Glycoprotein</keyword>
<keyword evidence="7" id="KW-0119">Carbohydrate metabolism</keyword>
<dbReference type="EMBL" id="KZ805361">
    <property type="protein sequence ID" value="PVI01202.1"/>
    <property type="molecule type" value="Genomic_DNA"/>
</dbReference>
<dbReference type="PANTHER" id="PTHR42721">
    <property type="entry name" value="SUGAR HYDROLASE-RELATED"/>
    <property type="match status" value="1"/>
</dbReference>
<dbReference type="InterPro" id="IPR036881">
    <property type="entry name" value="Glyco_hydro_3_C_sf"/>
</dbReference>
<dbReference type="InterPro" id="IPR044993">
    <property type="entry name" value="BXL"/>
</dbReference>
<evidence type="ECO:0000256" key="2">
    <source>
        <dbReference type="ARBA" id="ARBA00005336"/>
    </source>
</evidence>
<evidence type="ECO:0000313" key="14">
    <source>
        <dbReference type="EMBL" id="PVI01202.1"/>
    </source>
</evidence>
<dbReference type="Pfam" id="PF01915">
    <property type="entry name" value="Glyco_hydro_3_C"/>
    <property type="match status" value="1"/>
</dbReference>
<dbReference type="OrthoDB" id="47059at2759"/>
<name>A0A2V1DTG9_9PLEO</name>
<dbReference type="GO" id="GO:0045493">
    <property type="term" value="P:xylan catabolic process"/>
    <property type="evidence" value="ECO:0007669"/>
    <property type="project" value="UniProtKB-UniPathway"/>
</dbReference>
<evidence type="ECO:0000259" key="13">
    <source>
        <dbReference type="SMART" id="SM01217"/>
    </source>
</evidence>
<keyword evidence="5 14" id="KW-0378">Hydrolase</keyword>
<dbReference type="Pfam" id="PF00933">
    <property type="entry name" value="Glyco_hydro_3"/>
    <property type="match status" value="1"/>
</dbReference>
<dbReference type="GO" id="GO:0031222">
    <property type="term" value="P:arabinan catabolic process"/>
    <property type="evidence" value="ECO:0007669"/>
    <property type="project" value="TreeGrafter"/>
</dbReference>
<dbReference type="SMART" id="SM01217">
    <property type="entry name" value="Fn3_like"/>
    <property type="match status" value="1"/>
</dbReference>
<keyword evidence="3" id="KW-0858">Xylan degradation</keyword>
<protein>
    <recommendedName>
        <fullName evidence="11">xylan 1,4-beta-xylosidase</fullName>
        <ecNumber evidence="11">3.2.1.37</ecNumber>
    </recommendedName>
</protein>
<evidence type="ECO:0000256" key="9">
    <source>
        <dbReference type="ARBA" id="ARBA00023326"/>
    </source>
</evidence>
<dbReference type="GO" id="GO:0009044">
    <property type="term" value="F:xylan 1,4-beta-xylosidase activity"/>
    <property type="evidence" value="ECO:0007669"/>
    <property type="project" value="UniProtKB-EC"/>
</dbReference>
<dbReference type="SUPFAM" id="SSF52279">
    <property type="entry name" value="Beta-D-glucan exohydrolase, C-terminal domain"/>
    <property type="match status" value="1"/>
</dbReference>
<dbReference type="STRING" id="97972.A0A2V1DTG9"/>
<keyword evidence="8" id="KW-0326">Glycosidase</keyword>
<dbReference type="AlphaFoldDB" id="A0A2V1DTG9"/>
<evidence type="ECO:0000256" key="5">
    <source>
        <dbReference type="ARBA" id="ARBA00022801"/>
    </source>
</evidence>
<gene>
    <name evidence="14" type="ORF">DM02DRAFT_717999</name>
</gene>
<evidence type="ECO:0000256" key="8">
    <source>
        <dbReference type="ARBA" id="ARBA00023295"/>
    </source>
</evidence>
<evidence type="ECO:0000256" key="7">
    <source>
        <dbReference type="ARBA" id="ARBA00023277"/>
    </source>
</evidence>
<evidence type="ECO:0000256" key="4">
    <source>
        <dbReference type="ARBA" id="ARBA00022729"/>
    </source>
</evidence>
<comment type="similarity">
    <text evidence="2">Belongs to the glycosyl hydrolase 3 family.</text>
</comment>
<dbReference type="InterPro" id="IPR036962">
    <property type="entry name" value="Glyco_hydro_3_N_sf"/>
</dbReference>
<evidence type="ECO:0000256" key="11">
    <source>
        <dbReference type="ARBA" id="ARBA00026107"/>
    </source>
</evidence>
<keyword evidence="15" id="KW-1185">Reference proteome</keyword>
<reference evidence="14 15" key="1">
    <citation type="journal article" date="2018" name="Sci. Rep.">
        <title>Comparative genomics provides insights into the lifestyle and reveals functional heterogeneity of dark septate endophytic fungi.</title>
        <authorList>
            <person name="Knapp D.G."/>
            <person name="Nemeth J.B."/>
            <person name="Barry K."/>
            <person name="Hainaut M."/>
            <person name="Henrissat B."/>
            <person name="Johnson J."/>
            <person name="Kuo A."/>
            <person name="Lim J.H.P."/>
            <person name="Lipzen A."/>
            <person name="Nolan M."/>
            <person name="Ohm R.A."/>
            <person name="Tamas L."/>
            <person name="Grigoriev I.V."/>
            <person name="Spatafora J.W."/>
            <person name="Nagy L.G."/>
            <person name="Kovacs G.M."/>
        </authorList>
    </citation>
    <scope>NUCLEOTIDE SEQUENCE [LARGE SCALE GENOMIC DNA]</scope>
    <source>
        <strain evidence="14 15">DSE2036</strain>
    </source>
</reference>
<dbReference type="EC" id="3.2.1.37" evidence="11"/>
<dbReference type="Gene3D" id="2.60.40.10">
    <property type="entry name" value="Immunoglobulins"/>
    <property type="match status" value="1"/>
</dbReference>
<evidence type="ECO:0000256" key="10">
    <source>
        <dbReference type="ARBA" id="ARBA00024574"/>
    </source>
</evidence>
<keyword evidence="9" id="KW-0624">Polysaccharide degradation</keyword>
<dbReference type="SUPFAM" id="SSF51445">
    <property type="entry name" value="(Trans)glycosidases"/>
    <property type="match status" value="1"/>
</dbReference>
<dbReference type="PANTHER" id="PTHR42721:SF3">
    <property type="entry name" value="BETA-D-XYLOSIDASE 5-RELATED"/>
    <property type="match status" value="1"/>
</dbReference>
<organism evidence="14 15">
    <name type="scientific">Periconia macrospinosa</name>
    <dbReference type="NCBI Taxonomy" id="97972"/>
    <lineage>
        <taxon>Eukaryota</taxon>
        <taxon>Fungi</taxon>
        <taxon>Dikarya</taxon>
        <taxon>Ascomycota</taxon>
        <taxon>Pezizomycotina</taxon>
        <taxon>Dothideomycetes</taxon>
        <taxon>Pleosporomycetidae</taxon>
        <taxon>Pleosporales</taxon>
        <taxon>Massarineae</taxon>
        <taxon>Periconiaceae</taxon>
        <taxon>Periconia</taxon>
    </lineage>
</organism>
<dbReference type="Gene3D" id="3.40.50.1700">
    <property type="entry name" value="Glycoside hydrolase family 3 C-terminal domain"/>
    <property type="match status" value="1"/>
</dbReference>
<accession>A0A2V1DTG9</accession>
<dbReference type="InterPro" id="IPR026891">
    <property type="entry name" value="Fn3-like"/>
</dbReference>
<evidence type="ECO:0000313" key="15">
    <source>
        <dbReference type="Proteomes" id="UP000244855"/>
    </source>
</evidence>
<dbReference type="GO" id="GO:0046556">
    <property type="term" value="F:alpha-L-arabinofuranosidase activity"/>
    <property type="evidence" value="ECO:0007669"/>
    <property type="project" value="TreeGrafter"/>
</dbReference>
<evidence type="ECO:0000256" key="3">
    <source>
        <dbReference type="ARBA" id="ARBA00022651"/>
    </source>
</evidence>
<proteinExistence type="inferred from homology"/>
<dbReference type="InterPro" id="IPR001764">
    <property type="entry name" value="Glyco_hydro_3_N"/>
</dbReference>
<feature type="domain" description="Fibronectin type III-like" evidence="13">
    <location>
        <begin position="685"/>
        <end position="755"/>
    </location>
</feature>
<evidence type="ECO:0000256" key="6">
    <source>
        <dbReference type="ARBA" id="ARBA00023180"/>
    </source>
</evidence>
<dbReference type="Proteomes" id="UP000244855">
    <property type="component" value="Unassembled WGS sequence"/>
</dbReference>
<dbReference type="InterPro" id="IPR002772">
    <property type="entry name" value="Glyco_hydro_3_C"/>
</dbReference>
<dbReference type="InterPro" id="IPR013783">
    <property type="entry name" value="Ig-like_fold"/>
</dbReference>
<feature type="signal peptide" evidence="12">
    <location>
        <begin position="1"/>
        <end position="30"/>
    </location>
</feature>
<evidence type="ECO:0000256" key="12">
    <source>
        <dbReference type="SAM" id="SignalP"/>
    </source>
</evidence>
<sequence length="779" mass="83252">MPPPTTTTLFPLLSLLSLSSLSATTAGAAAATVGPNCKTGPLANNTICNVNATPLERATALVGSMTAQEKLGQLVSKSPGVPRIGLPAYNWWGEALHGVAGAPGINFTGAYKTATSFPVPILMAAAFDDALIHDVGTAISIEARAFGNGGVAPFDFWTPNINPYKDPRWGRGSETPGEDVARLKGYTKAILAGLEGDDEKERRVIATCKHYAANDLEDWEGTTRHDFDAVITQQDLAEYYLQPFQTCARDSRVGSFMCSYNSVNGVPACANTFLMGTILREHWKWQENNYITSDCEAVLDVSLNHKFVETNAQGTALTFNSGMDTSCEYQGSSDIPGAWAQGLLNETVVDRALVRIYRGLVTSGYFDGEKAKYSGLGPADVNTAEAQALARKVAAEGLVLLKNEGETKLPYAFSNGTKVAMIGFWAGDQKKLQGGYSGPAPFLHSPAWAGQQLGLDVKNVTGPVLQSNSAKDNWTENALAAAKDAEYILYFGGQDTSAAAEGKDRLSLAWPEAQVTLIEKLAELGKPLSVIQMGDMLDHTPLLANKGVNSILWASWPGQDGGPAVLDIVSGAKAVAGRLPLTQYPTNYTELPMTDMDLRPSEKSPGRTYRWYPNAVQAFGYGLHYTTFKVSPAGASNSSSSSAAARTTWDIQDLVSSCSNEFPDTCPLPALELSVTNTGNRTSDFVALAFVKSTNGPEPYPLKTLATYGRVRDIAGGATKAASLEWTLGSIARHDESGNTVLYPGSYTVLLDEPVQATWNFTLTGEEAVLDKWPTPPSS</sequence>
<keyword evidence="4 12" id="KW-0732">Signal</keyword>
<dbReference type="InterPro" id="IPR017853">
    <property type="entry name" value="GH"/>
</dbReference>
<dbReference type="Gene3D" id="3.20.20.300">
    <property type="entry name" value="Glycoside hydrolase, family 3, N-terminal domain"/>
    <property type="match status" value="1"/>
</dbReference>
<comment type="pathway">
    <text evidence="1">Glycan degradation; xylan degradation.</text>
</comment>
<dbReference type="UniPathway" id="UPA00114"/>
<comment type="catalytic activity">
    <reaction evidence="10">
        <text>Hydrolysis of (1-&gt;4)-beta-D-xylans, to remove successive D-xylose residues from the non-reducing termini.</text>
        <dbReference type="EC" id="3.2.1.37"/>
    </reaction>
</comment>
<feature type="chain" id="PRO_5016128155" description="xylan 1,4-beta-xylosidase" evidence="12">
    <location>
        <begin position="31"/>
        <end position="779"/>
    </location>
</feature>
<evidence type="ECO:0000256" key="1">
    <source>
        <dbReference type="ARBA" id="ARBA00004851"/>
    </source>
</evidence>